<dbReference type="PANTHER" id="PTHR30036:SF7">
    <property type="entry name" value="ABC TRANSPORTER PERIPLASMIC-BINDING PROTEIN YPHF"/>
    <property type="match status" value="1"/>
</dbReference>
<dbReference type="OrthoDB" id="257716at2"/>
<feature type="signal peptide" evidence="4">
    <location>
        <begin position="1"/>
        <end position="40"/>
    </location>
</feature>
<sequence>MRSIRSSTPHRTETPVPRPTTRRPLLTLTAAALALTAALAGCSSSGGKKAEEKSTNPGAGGGPRLKIAMITHSGQGDTFWDIVQKGAKAAAAKDNVQFLYSANPEGGQQAQLVQTAIDQKVDGIIVTLAKPDAMKDVLARAAAAKIPVVSINSGADASARLGALVHFGQDESVAGEAAGRQLAKIGAKKALCVVHEQGNVGLESRCAGAKKTFGGPMQNLYVTGTNMPQVKSAITAKLQADKGIDGVLTLGAPFAATAVQSVKETGSKAKIGTFDMNKDLVASIKDGSIQFAVDQQPYLQGYEAVDELWLYRNNGDVLGGGQPVLTGPAIVTKENADQVAPFAERGTR</sequence>
<name>A0A372JJ93_9ACTN</name>
<keyword evidence="7" id="KW-1185">Reference proteome</keyword>
<evidence type="ECO:0000313" key="7">
    <source>
        <dbReference type="Proteomes" id="UP000261811"/>
    </source>
</evidence>
<feature type="chain" id="PRO_5038399029" evidence="4">
    <location>
        <begin position="41"/>
        <end position="348"/>
    </location>
</feature>
<gene>
    <name evidence="6" type="ORF">DZF91_20125</name>
</gene>
<dbReference type="CDD" id="cd06312">
    <property type="entry name" value="PBP1_ABC_sugar_binding-like"/>
    <property type="match status" value="1"/>
</dbReference>
<dbReference type="GO" id="GO:0030288">
    <property type="term" value="C:outer membrane-bounded periplasmic space"/>
    <property type="evidence" value="ECO:0007669"/>
    <property type="project" value="TreeGrafter"/>
</dbReference>
<feature type="region of interest" description="Disordered" evidence="3">
    <location>
        <begin position="43"/>
        <end position="65"/>
    </location>
</feature>
<evidence type="ECO:0000256" key="3">
    <source>
        <dbReference type="SAM" id="MobiDB-lite"/>
    </source>
</evidence>
<dbReference type="Gene3D" id="3.40.50.2300">
    <property type="match status" value="2"/>
</dbReference>
<reference evidence="6 7" key="1">
    <citation type="submission" date="2018-08" db="EMBL/GenBank/DDBJ databases">
        <title>Actinomadura jelena sp. nov., a novel Actinomycete isolated from soil in Chad.</title>
        <authorList>
            <person name="Shi L."/>
        </authorList>
    </citation>
    <scope>NUCLEOTIDE SEQUENCE [LARGE SCALE GENOMIC DNA]</scope>
    <source>
        <strain evidence="6 7">NEAU-G17</strain>
    </source>
</reference>
<comment type="similarity">
    <text evidence="2">Belongs to the bacterial solute-binding protein 2 family.</text>
</comment>
<evidence type="ECO:0000256" key="2">
    <source>
        <dbReference type="ARBA" id="ARBA00007639"/>
    </source>
</evidence>
<feature type="region of interest" description="Disordered" evidence="3">
    <location>
        <begin position="1"/>
        <end position="24"/>
    </location>
</feature>
<dbReference type="EMBL" id="QURH01000318">
    <property type="protein sequence ID" value="RFU39876.1"/>
    <property type="molecule type" value="Genomic_DNA"/>
</dbReference>
<dbReference type="Pfam" id="PF13407">
    <property type="entry name" value="Peripla_BP_4"/>
    <property type="match status" value="1"/>
</dbReference>
<dbReference type="Proteomes" id="UP000261811">
    <property type="component" value="Unassembled WGS sequence"/>
</dbReference>
<dbReference type="SUPFAM" id="SSF53822">
    <property type="entry name" value="Periplasmic binding protein-like I"/>
    <property type="match status" value="1"/>
</dbReference>
<dbReference type="InterPro" id="IPR028082">
    <property type="entry name" value="Peripla_BP_I"/>
</dbReference>
<dbReference type="InterPro" id="IPR050555">
    <property type="entry name" value="Bact_Solute-Bind_Prot2"/>
</dbReference>
<dbReference type="PANTHER" id="PTHR30036">
    <property type="entry name" value="D-XYLOSE-BINDING PERIPLASMIC PROTEIN"/>
    <property type="match status" value="1"/>
</dbReference>
<keyword evidence="4" id="KW-0732">Signal</keyword>
<dbReference type="InterPro" id="IPR025997">
    <property type="entry name" value="SBP_2_dom"/>
</dbReference>
<dbReference type="GO" id="GO:0030246">
    <property type="term" value="F:carbohydrate binding"/>
    <property type="evidence" value="ECO:0007669"/>
    <property type="project" value="TreeGrafter"/>
</dbReference>
<evidence type="ECO:0000259" key="5">
    <source>
        <dbReference type="Pfam" id="PF13407"/>
    </source>
</evidence>
<evidence type="ECO:0000313" key="6">
    <source>
        <dbReference type="EMBL" id="RFU39876.1"/>
    </source>
</evidence>
<comment type="caution">
    <text evidence="6">The sequence shown here is derived from an EMBL/GenBank/DDBJ whole genome shotgun (WGS) entry which is preliminary data.</text>
</comment>
<dbReference type="AlphaFoldDB" id="A0A372JJ93"/>
<evidence type="ECO:0000256" key="4">
    <source>
        <dbReference type="SAM" id="SignalP"/>
    </source>
</evidence>
<comment type="subcellular location">
    <subcellularLocation>
        <location evidence="1">Cell envelope</location>
    </subcellularLocation>
</comment>
<protein>
    <submittedName>
        <fullName evidence="6">Sugar ABC transporter substrate-binding protein</fullName>
    </submittedName>
</protein>
<feature type="domain" description="Periplasmic binding protein" evidence="5">
    <location>
        <begin position="67"/>
        <end position="310"/>
    </location>
</feature>
<accession>A0A372JJ93</accession>
<evidence type="ECO:0000256" key="1">
    <source>
        <dbReference type="ARBA" id="ARBA00004196"/>
    </source>
</evidence>
<proteinExistence type="inferred from homology"/>
<organism evidence="6 7">
    <name type="scientific">Actinomadura logoneensis</name>
    <dbReference type="NCBI Taxonomy" id="2293572"/>
    <lineage>
        <taxon>Bacteria</taxon>
        <taxon>Bacillati</taxon>
        <taxon>Actinomycetota</taxon>
        <taxon>Actinomycetes</taxon>
        <taxon>Streptosporangiales</taxon>
        <taxon>Thermomonosporaceae</taxon>
        <taxon>Actinomadura</taxon>
    </lineage>
</organism>